<evidence type="ECO:0000256" key="5">
    <source>
        <dbReference type="ARBA" id="ARBA00022833"/>
    </source>
</evidence>
<evidence type="ECO:0000256" key="6">
    <source>
        <dbReference type="ARBA" id="ARBA00023242"/>
    </source>
</evidence>
<evidence type="ECO:0000313" key="10">
    <source>
        <dbReference type="Proteomes" id="UP000694388"/>
    </source>
</evidence>
<dbReference type="InterPro" id="IPR013087">
    <property type="entry name" value="Znf_C2H2_type"/>
</dbReference>
<evidence type="ECO:0000313" key="9">
    <source>
        <dbReference type="Ensembl" id="ENSEBUP00000000254.1"/>
    </source>
</evidence>
<accession>A0A8C4PW94</accession>
<keyword evidence="2" id="KW-0479">Metal-binding</keyword>
<keyword evidence="6" id="KW-0539">Nucleus</keyword>
<name>A0A8C4PW94_EPTBU</name>
<dbReference type="GO" id="GO:0008270">
    <property type="term" value="F:zinc ion binding"/>
    <property type="evidence" value="ECO:0007669"/>
    <property type="project" value="UniProtKB-KW"/>
</dbReference>
<dbReference type="InterPro" id="IPR036236">
    <property type="entry name" value="Znf_C2H2_sf"/>
</dbReference>
<dbReference type="GO" id="GO:0009913">
    <property type="term" value="P:epidermal cell differentiation"/>
    <property type="evidence" value="ECO:0007669"/>
    <property type="project" value="TreeGrafter"/>
</dbReference>
<feature type="domain" description="C2H2-type" evidence="8">
    <location>
        <begin position="151"/>
        <end position="174"/>
    </location>
</feature>
<dbReference type="GO" id="GO:0000978">
    <property type="term" value="F:RNA polymerase II cis-regulatory region sequence-specific DNA binding"/>
    <property type="evidence" value="ECO:0007669"/>
    <property type="project" value="TreeGrafter"/>
</dbReference>
<keyword evidence="4 7" id="KW-0863">Zinc-finger</keyword>
<dbReference type="PROSITE" id="PS50157">
    <property type="entry name" value="ZINC_FINGER_C2H2_2"/>
    <property type="match status" value="2"/>
</dbReference>
<proteinExistence type="predicted"/>
<dbReference type="AlphaFoldDB" id="A0A8C4PW94"/>
<protein>
    <recommendedName>
        <fullName evidence="8">C2H2-type domain-containing protein</fullName>
    </recommendedName>
</protein>
<dbReference type="GO" id="GO:0000981">
    <property type="term" value="F:DNA-binding transcription factor activity, RNA polymerase II-specific"/>
    <property type="evidence" value="ECO:0007669"/>
    <property type="project" value="TreeGrafter"/>
</dbReference>
<evidence type="ECO:0000256" key="4">
    <source>
        <dbReference type="ARBA" id="ARBA00022771"/>
    </source>
</evidence>
<reference evidence="9" key="2">
    <citation type="submission" date="2025-09" db="UniProtKB">
        <authorList>
            <consortium name="Ensembl"/>
        </authorList>
    </citation>
    <scope>IDENTIFICATION</scope>
</reference>
<keyword evidence="10" id="KW-1185">Reference proteome</keyword>
<reference evidence="9" key="1">
    <citation type="submission" date="2025-08" db="UniProtKB">
        <authorList>
            <consortium name="Ensembl"/>
        </authorList>
    </citation>
    <scope>IDENTIFICATION</scope>
</reference>
<evidence type="ECO:0000259" key="8">
    <source>
        <dbReference type="PROSITE" id="PS50157"/>
    </source>
</evidence>
<dbReference type="InterPro" id="IPR027756">
    <property type="entry name" value="Ovo-like"/>
</dbReference>
<dbReference type="Gene3D" id="3.30.160.60">
    <property type="entry name" value="Classic Zinc Finger"/>
    <property type="match status" value="1"/>
</dbReference>
<keyword evidence="5" id="KW-0862">Zinc</keyword>
<dbReference type="PROSITE" id="PS00028">
    <property type="entry name" value="ZINC_FINGER_C2H2_1"/>
    <property type="match status" value="2"/>
</dbReference>
<keyword evidence="3" id="KW-0677">Repeat</keyword>
<dbReference type="SMART" id="SM00355">
    <property type="entry name" value="ZnF_C2H2"/>
    <property type="match status" value="2"/>
</dbReference>
<dbReference type="SUPFAM" id="SSF57667">
    <property type="entry name" value="beta-beta-alpha zinc fingers"/>
    <property type="match status" value="1"/>
</dbReference>
<evidence type="ECO:0000256" key="7">
    <source>
        <dbReference type="PROSITE-ProRule" id="PRU00042"/>
    </source>
</evidence>
<dbReference type="Ensembl" id="ENSEBUT00000000545.1">
    <property type="protein sequence ID" value="ENSEBUP00000000254.1"/>
    <property type="gene ID" value="ENSEBUG00000000471.1"/>
</dbReference>
<dbReference type="PANTHER" id="PTHR10032">
    <property type="entry name" value="ZINC FINGER PROTEIN WITH KRAB AND SCAN DOMAINS"/>
    <property type="match status" value="1"/>
</dbReference>
<sequence length="220" mass="24691">MPRAFLVKKRCPSPGSRRWSELPDSERADCYVPAIAVRPAQPALLPVPVPRSPCPAEFCSWPAFSYGPPRVALHDGLGMLSPTGSQTEENCMVSEQSAFGGRDKVKIKSDEEREEVSQQPDAYCCPICKKGFNLQRMLNRHLKCHNNEKKHVCNFCGKGFNDTFDLKRHVRHSHRCSSIQVRMLRQGVHATLLPRVSHAQDPQCPAMLRLQGAAHQALRV</sequence>
<evidence type="ECO:0000256" key="3">
    <source>
        <dbReference type="ARBA" id="ARBA00022737"/>
    </source>
</evidence>
<dbReference type="GeneTree" id="ENSGT00940000165739"/>
<comment type="subcellular location">
    <subcellularLocation>
        <location evidence="1">Nucleus</location>
    </subcellularLocation>
</comment>
<feature type="domain" description="C2H2-type" evidence="8">
    <location>
        <begin position="123"/>
        <end position="150"/>
    </location>
</feature>
<dbReference type="PANTHER" id="PTHR10032:SF271">
    <property type="entry name" value="RH12261P-RELATED"/>
    <property type="match status" value="1"/>
</dbReference>
<dbReference type="Proteomes" id="UP000694388">
    <property type="component" value="Unplaced"/>
</dbReference>
<evidence type="ECO:0000256" key="2">
    <source>
        <dbReference type="ARBA" id="ARBA00022723"/>
    </source>
</evidence>
<evidence type="ECO:0000256" key="1">
    <source>
        <dbReference type="ARBA" id="ARBA00004123"/>
    </source>
</evidence>
<organism evidence="9 10">
    <name type="scientific">Eptatretus burgeri</name>
    <name type="common">Inshore hagfish</name>
    <dbReference type="NCBI Taxonomy" id="7764"/>
    <lineage>
        <taxon>Eukaryota</taxon>
        <taxon>Metazoa</taxon>
        <taxon>Chordata</taxon>
        <taxon>Craniata</taxon>
        <taxon>Vertebrata</taxon>
        <taxon>Cyclostomata</taxon>
        <taxon>Myxini</taxon>
        <taxon>Myxiniformes</taxon>
        <taxon>Myxinidae</taxon>
        <taxon>Eptatretinae</taxon>
        <taxon>Eptatretus</taxon>
    </lineage>
</organism>
<dbReference type="GO" id="GO:0005634">
    <property type="term" value="C:nucleus"/>
    <property type="evidence" value="ECO:0007669"/>
    <property type="project" value="UniProtKB-SubCell"/>
</dbReference>